<dbReference type="GO" id="GO:0016829">
    <property type="term" value="F:lyase activity"/>
    <property type="evidence" value="ECO:0007669"/>
    <property type="project" value="UniProtKB-KW"/>
</dbReference>
<protein>
    <recommendedName>
        <fullName evidence="8">Abasic site processing protein</fullName>
        <ecNumber evidence="8">3.4.-.-</ecNumber>
    </recommendedName>
</protein>
<evidence type="ECO:0000256" key="3">
    <source>
        <dbReference type="ARBA" id="ARBA00022763"/>
    </source>
</evidence>
<dbReference type="AlphaFoldDB" id="A0A7W8MT86"/>
<dbReference type="GO" id="GO:0008233">
    <property type="term" value="F:peptidase activity"/>
    <property type="evidence" value="ECO:0007669"/>
    <property type="project" value="UniProtKB-KW"/>
</dbReference>
<evidence type="ECO:0000256" key="7">
    <source>
        <dbReference type="ARBA" id="ARBA00023239"/>
    </source>
</evidence>
<dbReference type="SUPFAM" id="SSF143081">
    <property type="entry name" value="BB1717-like"/>
    <property type="match status" value="1"/>
</dbReference>
<organism evidence="9 10">
    <name type="scientific">Tunturiibacter empetritectus</name>
    <dbReference type="NCBI Taxonomy" id="3069691"/>
    <lineage>
        <taxon>Bacteria</taxon>
        <taxon>Pseudomonadati</taxon>
        <taxon>Acidobacteriota</taxon>
        <taxon>Terriglobia</taxon>
        <taxon>Terriglobales</taxon>
        <taxon>Acidobacteriaceae</taxon>
        <taxon>Tunturiibacter</taxon>
    </lineage>
</organism>
<evidence type="ECO:0000256" key="8">
    <source>
        <dbReference type="RuleBase" id="RU364100"/>
    </source>
</evidence>
<dbReference type="InterPro" id="IPR003738">
    <property type="entry name" value="SRAP"/>
</dbReference>
<keyword evidence="2 8" id="KW-0645">Protease</keyword>
<keyword evidence="10" id="KW-1185">Reference proteome</keyword>
<evidence type="ECO:0000256" key="6">
    <source>
        <dbReference type="ARBA" id="ARBA00023125"/>
    </source>
</evidence>
<dbReference type="InterPro" id="IPR036590">
    <property type="entry name" value="SRAP-like"/>
</dbReference>
<dbReference type="EC" id="3.4.-.-" evidence="8"/>
<keyword evidence="4 8" id="KW-0378">Hydrolase</keyword>
<dbReference type="GO" id="GO:0006508">
    <property type="term" value="P:proteolysis"/>
    <property type="evidence" value="ECO:0007669"/>
    <property type="project" value="UniProtKB-KW"/>
</dbReference>
<keyword evidence="3" id="KW-0227">DNA damage</keyword>
<evidence type="ECO:0000256" key="2">
    <source>
        <dbReference type="ARBA" id="ARBA00022670"/>
    </source>
</evidence>
<reference evidence="9" key="1">
    <citation type="submission" date="2020-08" db="EMBL/GenBank/DDBJ databases">
        <title>Genomic Encyclopedia of Type Strains, Phase IV (KMG-V): Genome sequencing to study the core and pangenomes of soil and plant-associated prokaryotes.</title>
        <authorList>
            <person name="Whitman W."/>
        </authorList>
    </citation>
    <scope>NUCLEOTIDE SEQUENCE [LARGE SCALE GENOMIC DNA]</scope>
    <source>
        <strain evidence="9">M8UP27</strain>
    </source>
</reference>
<comment type="caution">
    <text evidence="9">The sequence shown here is derived from an EMBL/GenBank/DDBJ whole genome shotgun (WGS) entry which is preliminary data.</text>
</comment>
<dbReference type="Gene3D" id="3.90.1680.10">
    <property type="entry name" value="SOS response associated peptidase-like"/>
    <property type="match status" value="1"/>
</dbReference>
<comment type="similarity">
    <text evidence="1 8">Belongs to the SOS response-associated peptidase family.</text>
</comment>
<dbReference type="Proteomes" id="UP000568106">
    <property type="component" value="Unassembled WGS sequence"/>
</dbReference>
<evidence type="ECO:0000313" key="10">
    <source>
        <dbReference type="Proteomes" id="UP000568106"/>
    </source>
</evidence>
<keyword evidence="7" id="KW-0456">Lyase</keyword>
<dbReference type="EMBL" id="JACHDY010000009">
    <property type="protein sequence ID" value="MBB5319483.1"/>
    <property type="molecule type" value="Genomic_DNA"/>
</dbReference>
<evidence type="ECO:0000256" key="5">
    <source>
        <dbReference type="ARBA" id="ARBA00023124"/>
    </source>
</evidence>
<sequence length="59" mass="6718">MSGYYEWRKSDKQAFRFTVGDDQIFGVAGLWNAWKSPKGEWLQSFSIIATDPNTVSVNS</sequence>
<keyword evidence="5" id="KW-0190">Covalent protein-DNA linkage</keyword>
<evidence type="ECO:0000256" key="4">
    <source>
        <dbReference type="ARBA" id="ARBA00022801"/>
    </source>
</evidence>
<dbReference type="Pfam" id="PF02586">
    <property type="entry name" value="SRAP"/>
    <property type="match status" value="1"/>
</dbReference>
<evidence type="ECO:0000256" key="1">
    <source>
        <dbReference type="ARBA" id="ARBA00008136"/>
    </source>
</evidence>
<dbReference type="PANTHER" id="PTHR13604:SF0">
    <property type="entry name" value="ABASIC SITE PROCESSING PROTEIN HMCES"/>
    <property type="match status" value="1"/>
</dbReference>
<gene>
    <name evidence="9" type="ORF">HDF09_004192</name>
</gene>
<name>A0A7W8MT86_9BACT</name>
<keyword evidence="6" id="KW-0238">DNA-binding</keyword>
<dbReference type="PANTHER" id="PTHR13604">
    <property type="entry name" value="DC12-RELATED"/>
    <property type="match status" value="1"/>
</dbReference>
<dbReference type="GO" id="GO:0106300">
    <property type="term" value="P:protein-DNA covalent cross-linking repair"/>
    <property type="evidence" value="ECO:0007669"/>
    <property type="project" value="InterPro"/>
</dbReference>
<accession>A0A7W8MT86</accession>
<dbReference type="GO" id="GO:0003697">
    <property type="term" value="F:single-stranded DNA binding"/>
    <property type="evidence" value="ECO:0007669"/>
    <property type="project" value="InterPro"/>
</dbReference>
<proteinExistence type="inferred from homology"/>
<evidence type="ECO:0000313" key="9">
    <source>
        <dbReference type="EMBL" id="MBB5319483.1"/>
    </source>
</evidence>